<proteinExistence type="predicted"/>
<accession>I4FZK8</accession>
<comment type="caution">
    <text evidence="1">The sequence shown here is derived from an EMBL/GenBank/DDBJ whole genome shotgun (WGS) entry which is preliminary data.</text>
</comment>
<dbReference type="Proteomes" id="UP000003480">
    <property type="component" value="Unassembled WGS sequence"/>
</dbReference>
<protein>
    <submittedName>
        <fullName evidence="1">Uncharacterized protein</fullName>
    </submittedName>
</protein>
<reference evidence="1 2" key="1">
    <citation type="submission" date="2012-04" db="EMBL/GenBank/DDBJ databases">
        <authorList>
            <person name="Genoscope - CEA"/>
        </authorList>
    </citation>
    <scope>NUCLEOTIDE SEQUENCE [LARGE SCALE GENOMIC DNA]</scope>
    <source>
        <strain evidence="1 2">9443</strain>
    </source>
</reference>
<name>I4FZK8_MICAE</name>
<sequence length="76" mass="8966">MVCDTALYSQENLQLIQDLKWISRVPMTIKKAKELVRNVEIEEIEEIDAEEKKKRIALKLEGYKWKEEIVNYGGVK</sequence>
<evidence type="ECO:0000313" key="2">
    <source>
        <dbReference type="Proteomes" id="UP000003480"/>
    </source>
</evidence>
<dbReference type="AlphaFoldDB" id="I4FZK8"/>
<gene>
    <name evidence="1" type="ORF">MICAC_1620001</name>
</gene>
<organism evidence="1 2">
    <name type="scientific">Microcystis aeruginosa PCC 9443</name>
    <dbReference type="NCBI Taxonomy" id="1160281"/>
    <lineage>
        <taxon>Bacteria</taxon>
        <taxon>Bacillati</taxon>
        <taxon>Cyanobacteriota</taxon>
        <taxon>Cyanophyceae</taxon>
        <taxon>Oscillatoriophycideae</taxon>
        <taxon>Chroococcales</taxon>
        <taxon>Microcystaceae</taxon>
        <taxon>Microcystis</taxon>
    </lineage>
</organism>
<evidence type="ECO:0000313" key="1">
    <source>
        <dbReference type="EMBL" id="CCI01119.1"/>
    </source>
</evidence>
<dbReference type="EMBL" id="CAIJ01000071">
    <property type="protein sequence ID" value="CCI01119.1"/>
    <property type="molecule type" value="Genomic_DNA"/>
</dbReference>
<dbReference type="HOGENOM" id="CLU_2771234_0_0_3"/>